<accession>A0A315YY72</accession>
<gene>
    <name evidence="2" type="ORF">BC781_11054</name>
</gene>
<reference evidence="2 3" key="1">
    <citation type="submission" date="2018-03" db="EMBL/GenBank/DDBJ databases">
        <title>Genomic Encyclopedia of Archaeal and Bacterial Type Strains, Phase II (KMG-II): from individual species to whole genera.</title>
        <authorList>
            <person name="Goeker M."/>
        </authorList>
    </citation>
    <scope>NUCLEOTIDE SEQUENCE [LARGE SCALE GENOMIC DNA]</scope>
    <source>
        <strain evidence="2 3">DSM 28229</strain>
    </source>
</reference>
<organism evidence="2 3">
    <name type="scientific">Sediminitomix flava</name>
    <dbReference type="NCBI Taxonomy" id="379075"/>
    <lineage>
        <taxon>Bacteria</taxon>
        <taxon>Pseudomonadati</taxon>
        <taxon>Bacteroidota</taxon>
        <taxon>Cytophagia</taxon>
        <taxon>Cytophagales</taxon>
        <taxon>Flammeovirgaceae</taxon>
        <taxon>Sediminitomix</taxon>
    </lineage>
</organism>
<keyword evidence="3" id="KW-1185">Reference proteome</keyword>
<dbReference type="OrthoDB" id="9768177at2"/>
<protein>
    <submittedName>
        <fullName evidence="2">TonB-linked SusC/RagA family outer membrane protein</fullName>
    </submittedName>
</protein>
<dbReference type="EMBL" id="QGDO01000010">
    <property type="protein sequence ID" value="PWJ35013.1"/>
    <property type="molecule type" value="Genomic_DNA"/>
</dbReference>
<comment type="caution">
    <text evidence="2">The sequence shown here is derived from an EMBL/GenBank/DDBJ whole genome shotgun (WGS) entry which is preliminary data.</text>
</comment>
<dbReference type="InterPro" id="IPR037066">
    <property type="entry name" value="Plug_dom_sf"/>
</dbReference>
<evidence type="ECO:0000313" key="2">
    <source>
        <dbReference type="EMBL" id="PWJ35013.1"/>
    </source>
</evidence>
<feature type="chain" id="PRO_5016421488" evidence="1">
    <location>
        <begin position="25"/>
        <end position="1001"/>
    </location>
</feature>
<dbReference type="SUPFAM" id="SSF49464">
    <property type="entry name" value="Carboxypeptidase regulatory domain-like"/>
    <property type="match status" value="1"/>
</dbReference>
<name>A0A315YY72_SEDFL</name>
<evidence type="ECO:0000313" key="3">
    <source>
        <dbReference type="Proteomes" id="UP000245535"/>
    </source>
</evidence>
<feature type="signal peptide" evidence="1">
    <location>
        <begin position="1"/>
        <end position="24"/>
    </location>
</feature>
<dbReference type="InterPro" id="IPR008969">
    <property type="entry name" value="CarboxyPept-like_regulatory"/>
</dbReference>
<dbReference type="RefSeq" id="WP_146201771.1">
    <property type="nucleotide sequence ID" value="NZ_QGDO01000010.1"/>
</dbReference>
<keyword evidence="1" id="KW-0732">Signal</keyword>
<dbReference type="SUPFAM" id="SSF56935">
    <property type="entry name" value="Porins"/>
    <property type="match status" value="1"/>
</dbReference>
<evidence type="ECO:0000256" key="1">
    <source>
        <dbReference type="SAM" id="SignalP"/>
    </source>
</evidence>
<dbReference type="NCBIfam" id="TIGR04056">
    <property type="entry name" value="OMP_RagA_SusC"/>
    <property type="match status" value="1"/>
</dbReference>
<dbReference type="InterPro" id="IPR023996">
    <property type="entry name" value="TonB-dep_OMP_SusC/RagA"/>
</dbReference>
<proteinExistence type="predicted"/>
<dbReference type="AlphaFoldDB" id="A0A315YY72"/>
<dbReference type="Proteomes" id="UP000245535">
    <property type="component" value="Unassembled WGS sequence"/>
</dbReference>
<dbReference type="Gene3D" id="2.170.130.10">
    <property type="entry name" value="TonB-dependent receptor, plug domain"/>
    <property type="match status" value="1"/>
</dbReference>
<sequence>MKKQFKYILSLSLFLVTWSMTIYSYSQDQAGKNTLDAVVNTEDGQPVTGALVSTQDGYLSTYTDIEGRFKLEVGSTDLIRVEKEGYDVIYLSANDLLANNKVTLKSVPFHTAQEDIVNMPFGKTNKRRIVGAVSSVKSSDVLGGDARQGITAHLNGRILSTRGIGTPIVVIDGIPRTNIGDLTMMEIEEVTVLQDATARALYGARADGGVILITTKRGTAQKRELNALVETGFSKAVSLPNYLDAPTYLEYLNVAQTSSGLDPIYTPEFINGVRDGSISYVPNEDYFSDRYIRDNLPFTSIITEMSSGNDNASFYLNTSYMNTGSLLAVDELGDGKKVGTDKFKIHANTDFKVNDKISGRVDVLFNLENKVGPQTDFWDQASKRNPTDSRVFIPLSSLPDSLQESAYVIDGQYVLGGSEQFRDNLYGDMYIKGYDEYWYRNGQVNAGLDFDLSELTEGLSATGYMTFNLRNTSTIRSTNQYAVYEENMVPDELTGESSLEYTKVGEDQFTRTQTETNLAFIRRIGYYGTLNYDRTFNDRHAVSATGLAYATRTDFNGSPQGLRDVHFALRTNYMLDNKYVAELSVTRLASVNLSPENRWGTSFAGGLGWVLSEESFLKNNSVVNYMKLRASAGLLKTDLLNGVNQYQTIFSEGFKYNYGPDQSGFGNNKIEIENIENPNLTFATRKEFNIGLDASLFNNSLYVDVNYFNTSLTDIPVAVDGIYPSYLGGFTIVQNYEEYNHSGLELTLNYEKSLGAVKLNAGGTFRYILPKNVKVDEPNYPEELSYLKRSGEIRDGIRGFVFEKYFETQEEIDNSPTQFGSLLPGDLKYKDVNNDGKIDNNDKVVIGNSSPRTRMAFNLGVEYKGLELQAIGSLQMGGQAQFRNGYIYPSLGDKYSEYVKDTWTPDNTDASLPRLSTVYSNNNNQVSSFWLKSTDHFRLDVVQLTYHFPQSIAQKLKMQGFDVYARASNLLAVGENIDLIDLRIGSAPKTRSFAVGLKTSF</sequence>